<dbReference type="InterPro" id="IPR025857">
    <property type="entry name" value="MacB_PCD"/>
</dbReference>
<proteinExistence type="predicted"/>
<dbReference type="PANTHER" id="PTHR30572:SF18">
    <property type="entry name" value="ABC-TYPE MACROLIDE FAMILY EXPORT SYSTEM PERMEASE COMPONENT 2"/>
    <property type="match status" value="1"/>
</dbReference>
<keyword evidence="2" id="KW-1003">Cell membrane</keyword>
<dbReference type="GO" id="GO:0022857">
    <property type="term" value="F:transmembrane transporter activity"/>
    <property type="evidence" value="ECO:0007669"/>
    <property type="project" value="TreeGrafter"/>
</dbReference>
<evidence type="ECO:0000256" key="5">
    <source>
        <dbReference type="ARBA" id="ARBA00023136"/>
    </source>
</evidence>
<gene>
    <name evidence="9" type="ORF">SAMN05216490_3001</name>
</gene>
<dbReference type="InterPro" id="IPR050250">
    <property type="entry name" value="Macrolide_Exporter_MacB"/>
</dbReference>
<dbReference type="EMBL" id="LT629740">
    <property type="protein sequence ID" value="SDT29720.1"/>
    <property type="molecule type" value="Genomic_DNA"/>
</dbReference>
<sequence length="798" mass="89258">MIRNYIKTAYRSLLKNKGFTVLNVLGLSVGLATCLLIVFYVVDEFSYDRYNTNADRIYRITENARLNGNEGSYAGTEKPLMDALKSFPQIEKTARLFPKETLFISSQKFSIRKGNNNIQEKNVVFAESNLFDVFTLPMTDGSPSTSLTEPHSAVITESMAKKYFNKTNVVGQTLTINDTSVYKITGVIKDIPSQSHFNYDFFLSYSSLPESRAGGWGYSGIHNYVLLKPATNVKALEAQILKVELKNSPPVWTTGSNYLKIVLTPLLDIHLKSTSQYELMQNGNIEYVYIFSAIAILVLLIACVNFMNLSTARSANRAKEVGVRKVLGSARKYLIAQFLTESILVTLVSTFIAVALAWLAMPLFNQMADKHLAITPHAFTWLLPALLVIVLVIGFLAGSYPAFFLSAFQPIDVLKGKVASGFKGGFLRSFLVVFQFSISIFLIIGTLVIYNQLNYIHTKSLGYNRSQMLVIKNTNVLGKQAKILKQEVKQTQGVANATMTTYLPTGDDRNITGLFPELPIDIKHDLLTEFWPVDEDYINTLGIKLISGRNFSAQLASDTAALIVNEAFVRRFGQKDPLNKTIYRDSYGIQAFHIIGVVKDFHYSSLRDEIKPLALVYNEDKGSITARVSTANLPALMSQIQDKWKDLSPNNQFTWSFMDQDFDATYRSEQRIGTIFISFTALAIAIACLGLFGLAAYAAEQRNKEIGIRKVLGASVSTIVSMLSMDFIKLVFIAILISSPLAWWAMNKWLQDFAYRINIQWWIIALAGFTAIFIAFITISFQSIRAALANPVESLRSE</sequence>
<feature type="transmembrane region" description="Helical" evidence="6">
    <location>
        <begin position="21"/>
        <end position="42"/>
    </location>
</feature>
<name>A0A1H1Z7S0_MUCMA</name>
<dbReference type="Proteomes" id="UP000199679">
    <property type="component" value="Chromosome I"/>
</dbReference>
<feature type="transmembrane region" description="Helical" evidence="6">
    <location>
        <begin position="711"/>
        <end position="739"/>
    </location>
</feature>
<evidence type="ECO:0000259" key="8">
    <source>
        <dbReference type="Pfam" id="PF12704"/>
    </source>
</evidence>
<protein>
    <submittedName>
        <fullName evidence="9">Putative ABC transport system permease protein</fullName>
    </submittedName>
</protein>
<dbReference type="Pfam" id="PF02687">
    <property type="entry name" value="FtsX"/>
    <property type="match status" value="2"/>
</dbReference>
<keyword evidence="4 6" id="KW-1133">Transmembrane helix</keyword>
<feature type="domain" description="ABC3 transporter permease C-terminal" evidence="7">
    <location>
        <begin position="678"/>
        <end position="787"/>
    </location>
</feature>
<accession>A0A1H1Z7S0</accession>
<dbReference type="InterPro" id="IPR003838">
    <property type="entry name" value="ABC3_permease_C"/>
</dbReference>
<keyword evidence="5 6" id="KW-0472">Membrane</keyword>
<feature type="domain" description="MacB-like periplasmic core" evidence="8">
    <location>
        <begin position="20"/>
        <end position="241"/>
    </location>
</feature>
<feature type="transmembrane region" description="Helical" evidence="6">
    <location>
        <begin position="381"/>
        <end position="405"/>
    </location>
</feature>
<dbReference type="OrthoDB" id="1451596at2"/>
<feature type="transmembrane region" description="Helical" evidence="6">
    <location>
        <begin position="675"/>
        <end position="699"/>
    </location>
</feature>
<reference evidence="9 10" key="1">
    <citation type="submission" date="2016-10" db="EMBL/GenBank/DDBJ databases">
        <authorList>
            <person name="de Groot N.N."/>
        </authorList>
    </citation>
    <scope>NUCLEOTIDE SEQUENCE [LARGE SCALE GENOMIC DNA]</scope>
    <source>
        <strain evidence="9 10">MP1X4</strain>
    </source>
</reference>
<feature type="transmembrane region" description="Helical" evidence="6">
    <location>
        <begin position="426"/>
        <end position="450"/>
    </location>
</feature>
<dbReference type="STRING" id="652787.SAMN05216490_3001"/>
<evidence type="ECO:0000313" key="9">
    <source>
        <dbReference type="EMBL" id="SDT29720.1"/>
    </source>
</evidence>
<dbReference type="GO" id="GO:0005886">
    <property type="term" value="C:plasma membrane"/>
    <property type="evidence" value="ECO:0007669"/>
    <property type="project" value="UniProtKB-SubCell"/>
</dbReference>
<evidence type="ECO:0000259" key="7">
    <source>
        <dbReference type="Pfam" id="PF02687"/>
    </source>
</evidence>
<feature type="transmembrane region" description="Helical" evidence="6">
    <location>
        <begin position="334"/>
        <end position="361"/>
    </location>
</feature>
<evidence type="ECO:0000256" key="2">
    <source>
        <dbReference type="ARBA" id="ARBA00022475"/>
    </source>
</evidence>
<organism evidence="9 10">
    <name type="scientific">Mucilaginibacter mallensis</name>
    <dbReference type="NCBI Taxonomy" id="652787"/>
    <lineage>
        <taxon>Bacteria</taxon>
        <taxon>Pseudomonadati</taxon>
        <taxon>Bacteroidota</taxon>
        <taxon>Sphingobacteriia</taxon>
        <taxon>Sphingobacteriales</taxon>
        <taxon>Sphingobacteriaceae</taxon>
        <taxon>Mucilaginibacter</taxon>
    </lineage>
</organism>
<feature type="transmembrane region" description="Helical" evidence="6">
    <location>
        <begin position="287"/>
        <end position="309"/>
    </location>
</feature>
<dbReference type="AlphaFoldDB" id="A0A1H1Z7S0"/>
<feature type="domain" description="ABC3 transporter permease C-terminal" evidence="7">
    <location>
        <begin position="293"/>
        <end position="406"/>
    </location>
</feature>
<evidence type="ECO:0000256" key="4">
    <source>
        <dbReference type="ARBA" id="ARBA00022989"/>
    </source>
</evidence>
<evidence type="ECO:0000256" key="6">
    <source>
        <dbReference type="SAM" id="Phobius"/>
    </source>
</evidence>
<evidence type="ECO:0000313" key="10">
    <source>
        <dbReference type="Proteomes" id="UP000199679"/>
    </source>
</evidence>
<dbReference type="PANTHER" id="PTHR30572">
    <property type="entry name" value="MEMBRANE COMPONENT OF TRANSPORTER-RELATED"/>
    <property type="match status" value="1"/>
</dbReference>
<feature type="transmembrane region" description="Helical" evidence="6">
    <location>
        <begin position="759"/>
        <end position="781"/>
    </location>
</feature>
<keyword evidence="10" id="KW-1185">Reference proteome</keyword>
<dbReference type="RefSeq" id="WP_091380590.1">
    <property type="nucleotide sequence ID" value="NZ_LT629740.1"/>
</dbReference>
<dbReference type="Pfam" id="PF12704">
    <property type="entry name" value="MacB_PCD"/>
    <property type="match status" value="1"/>
</dbReference>
<evidence type="ECO:0000256" key="3">
    <source>
        <dbReference type="ARBA" id="ARBA00022692"/>
    </source>
</evidence>
<keyword evidence="3 6" id="KW-0812">Transmembrane</keyword>
<evidence type="ECO:0000256" key="1">
    <source>
        <dbReference type="ARBA" id="ARBA00004651"/>
    </source>
</evidence>
<comment type="subcellular location">
    <subcellularLocation>
        <location evidence="1">Cell membrane</location>
        <topology evidence="1">Multi-pass membrane protein</topology>
    </subcellularLocation>
</comment>